<keyword evidence="9" id="KW-0119">Carbohydrate metabolism</keyword>
<dbReference type="EMBL" id="BAABHO010000038">
    <property type="protein sequence ID" value="GAA4800726.1"/>
    <property type="molecule type" value="Genomic_DNA"/>
</dbReference>
<organism evidence="12 13">
    <name type="scientific">Actinomycetospora chlora</name>
    <dbReference type="NCBI Taxonomy" id="663608"/>
    <lineage>
        <taxon>Bacteria</taxon>
        <taxon>Bacillati</taxon>
        <taxon>Actinomycetota</taxon>
        <taxon>Actinomycetes</taxon>
        <taxon>Pseudonocardiales</taxon>
        <taxon>Pseudonocardiaceae</taxon>
        <taxon>Actinomycetospora</taxon>
    </lineage>
</organism>
<sequence length="844" mass="91976">MKALRRFSVRAQLPAALAPLQELATNLRWTWHGPTQDLFAGVDEAAWRAVDGDPVRLLGEVRPQRLAELAEDPAFVDRVRERAEDLRRYLAEPRWYQTRTGDGPSAVGYFSMEFGVSEVLPNYSGGLGILAGDHLKAASDLGVPLIAVGLLYRSGYFRQSLSLDGWQQENYPALDPQGLPLHLLQDSEGTPLLVGVAMPGGRTLRARVWQASVGRVPLLLLDADIEENDPDLRQITDRLYGGDAEHRIRQEILVGIGGVRAVRAFCALTGHPAPEVFHTNEGHAGFLGLERIRELVADAGLDFDQALATVRAGTVFTTHTPVPAGIDRFPIGLVEHYFTAEMLPGIEPARVLTLGREPAGDMFNMAHMGLRLAQRSNGVSQLHGEVSRGMFQQLWGGFDAPEVPIGSVTNGVHGPTWTAREIAGLTAGASAAGSPELFGVSDALLWEMRGTLRRRLVEEVRRRVRASWLQRGASEPELAWTERVFDPDVLTIGFARRVPTYKRLTLMLRDPERLKAILLDPDRPVQLVIAGKSHPADEAGKRLIQQMVRFADDPAVRHRIAFLPDYDMSMARYLYWGCDVWLNNPLRPLEACGTSGMKSALNGGLNLSVRDGWWDELYDGRNGWAIPTADGVDDPDRRDDIEANALYELLGSTVSPLFYDRGADGVPDRWTALVRHTLATLSPKVQATRMVTDYVEQWYVPAARSAARVVADAFAGAKELATYRARLDAAWDSVSVAEVDASGGADTPVLGAPMTVRAEVALGGLSPDEVLVQAVVGRADDADELSGATVEAMTPIGPGPEGSHRFEAVVALPHAGVLGYTVRVLPRHDLLAAPAELGRVVLPA</sequence>
<evidence type="ECO:0000256" key="8">
    <source>
        <dbReference type="ARBA" id="ARBA00022898"/>
    </source>
</evidence>
<dbReference type="InterPro" id="IPR052182">
    <property type="entry name" value="Glycogen/Maltodextrin_Phosph"/>
</dbReference>
<dbReference type="Gene3D" id="3.40.50.2000">
    <property type="entry name" value="Glycogen Phosphorylase B"/>
    <property type="match status" value="3"/>
</dbReference>
<evidence type="ECO:0000256" key="1">
    <source>
        <dbReference type="ARBA" id="ARBA00001275"/>
    </source>
</evidence>
<dbReference type="Proteomes" id="UP001500928">
    <property type="component" value="Unassembled WGS sequence"/>
</dbReference>
<dbReference type="EC" id="2.4.1.1" evidence="4"/>
<comment type="caution">
    <text evidence="12">The sequence shown here is derived from an EMBL/GenBank/DDBJ whole genome shotgun (WGS) entry which is preliminary data.</text>
</comment>
<dbReference type="NCBIfam" id="TIGR02094">
    <property type="entry name" value="more_P_ylases"/>
    <property type="match status" value="1"/>
</dbReference>
<dbReference type="PROSITE" id="PS00102">
    <property type="entry name" value="PHOSPHORYLASE"/>
    <property type="match status" value="1"/>
</dbReference>
<evidence type="ECO:0000256" key="2">
    <source>
        <dbReference type="ARBA" id="ARBA00001933"/>
    </source>
</evidence>
<dbReference type="InterPro" id="IPR011834">
    <property type="entry name" value="Agluc_phsphrylas"/>
</dbReference>
<dbReference type="PANTHER" id="PTHR42655">
    <property type="entry name" value="GLYCOGEN PHOSPHORYLASE"/>
    <property type="match status" value="1"/>
</dbReference>
<evidence type="ECO:0000256" key="3">
    <source>
        <dbReference type="ARBA" id="ARBA00006047"/>
    </source>
</evidence>
<keyword evidence="13" id="KW-1185">Reference proteome</keyword>
<dbReference type="PANTHER" id="PTHR42655:SF1">
    <property type="entry name" value="GLYCOGEN PHOSPHORYLASE"/>
    <property type="match status" value="1"/>
</dbReference>
<dbReference type="InterPro" id="IPR024517">
    <property type="entry name" value="Glycogen_phosphorylase_DUF3417"/>
</dbReference>
<dbReference type="Pfam" id="PF11897">
    <property type="entry name" value="DUF3417"/>
    <property type="match status" value="1"/>
</dbReference>
<evidence type="ECO:0000256" key="4">
    <source>
        <dbReference type="ARBA" id="ARBA00012591"/>
    </source>
</evidence>
<comment type="similarity">
    <text evidence="3">Belongs to the glycogen phosphorylase family.</text>
</comment>
<dbReference type="SUPFAM" id="SSF53756">
    <property type="entry name" value="UDP-Glycosyltransferase/glycogen phosphorylase"/>
    <property type="match status" value="1"/>
</dbReference>
<dbReference type="Pfam" id="PF00343">
    <property type="entry name" value="Phosphorylase"/>
    <property type="match status" value="1"/>
</dbReference>
<feature type="domain" description="DUF3417" evidence="11">
    <location>
        <begin position="13"/>
        <end position="120"/>
    </location>
</feature>
<keyword evidence="6" id="KW-0328">Glycosyltransferase</keyword>
<evidence type="ECO:0000259" key="11">
    <source>
        <dbReference type="Pfam" id="PF11897"/>
    </source>
</evidence>
<keyword evidence="7" id="KW-0808">Transferase</keyword>
<protein>
    <recommendedName>
        <fullName evidence="4">glycogen phosphorylase</fullName>
        <ecNumber evidence="4">2.4.1.1</ecNumber>
    </recommendedName>
</protein>
<comment type="catalytic activity">
    <reaction evidence="1">
        <text>[(1-&gt;4)-alpha-D-glucosyl](n) + phosphate = [(1-&gt;4)-alpha-D-glucosyl](n-1) + alpha-D-glucose 1-phosphate</text>
        <dbReference type="Rhea" id="RHEA:41732"/>
        <dbReference type="Rhea" id="RHEA-COMP:9584"/>
        <dbReference type="Rhea" id="RHEA-COMP:9586"/>
        <dbReference type="ChEBI" id="CHEBI:15444"/>
        <dbReference type="ChEBI" id="CHEBI:43474"/>
        <dbReference type="ChEBI" id="CHEBI:58601"/>
        <dbReference type="EC" id="2.4.1.1"/>
    </reaction>
</comment>
<dbReference type="InterPro" id="IPR035090">
    <property type="entry name" value="Pyridoxal_P_attach_site"/>
</dbReference>
<keyword evidence="8" id="KW-0663">Pyridoxal phosphate</keyword>
<proteinExistence type="inferred from homology"/>
<evidence type="ECO:0000256" key="5">
    <source>
        <dbReference type="ARBA" id="ARBA00022533"/>
    </source>
</evidence>
<accession>A0ABP9BXF9</accession>
<evidence type="ECO:0000256" key="10">
    <source>
        <dbReference type="ARBA" id="ARBA00025174"/>
    </source>
</evidence>
<reference evidence="13" key="1">
    <citation type="journal article" date="2019" name="Int. J. Syst. Evol. Microbiol.">
        <title>The Global Catalogue of Microorganisms (GCM) 10K type strain sequencing project: providing services to taxonomists for standard genome sequencing and annotation.</title>
        <authorList>
            <consortium name="The Broad Institute Genomics Platform"/>
            <consortium name="The Broad Institute Genome Sequencing Center for Infectious Disease"/>
            <person name="Wu L."/>
            <person name="Ma J."/>
        </authorList>
    </citation>
    <scope>NUCLEOTIDE SEQUENCE [LARGE SCALE GENOMIC DNA]</scope>
    <source>
        <strain evidence="13">JCM 17979</strain>
    </source>
</reference>
<name>A0ABP9BXF9_9PSEU</name>
<evidence type="ECO:0000256" key="7">
    <source>
        <dbReference type="ARBA" id="ARBA00022679"/>
    </source>
</evidence>
<dbReference type="PIRSF" id="PIRSF000460">
    <property type="entry name" value="Pprylas_GlgP"/>
    <property type="match status" value="1"/>
</dbReference>
<gene>
    <name evidence="12" type="primary">glgP</name>
    <name evidence="12" type="ORF">GCM10023200_41950</name>
</gene>
<evidence type="ECO:0000313" key="13">
    <source>
        <dbReference type="Proteomes" id="UP001500928"/>
    </source>
</evidence>
<dbReference type="RefSeq" id="WP_345419751.1">
    <property type="nucleotide sequence ID" value="NZ_BAABHO010000038.1"/>
</dbReference>
<evidence type="ECO:0000313" key="12">
    <source>
        <dbReference type="EMBL" id="GAA4800726.1"/>
    </source>
</evidence>
<comment type="cofactor">
    <cofactor evidence="2">
        <name>pyridoxal 5'-phosphate</name>
        <dbReference type="ChEBI" id="CHEBI:597326"/>
    </cofactor>
</comment>
<keyword evidence="5" id="KW-0021">Allosteric enzyme</keyword>
<evidence type="ECO:0000256" key="6">
    <source>
        <dbReference type="ARBA" id="ARBA00022676"/>
    </source>
</evidence>
<comment type="function">
    <text evidence="10">Phosphorylase is an important allosteric enzyme in carbohydrate metabolism. Enzymes from different sources differ in their regulatory mechanisms and in their natural substrates. However, all known phosphorylases share catalytic and structural properties.</text>
</comment>
<evidence type="ECO:0000256" key="9">
    <source>
        <dbReference type="ARBA" id="ARBA00023277"/>
    </source>
</evidence>
<dbReference type="InterPro" id="IPR000811">
    <property type="entry name" value="Glyco_trans_35"/>
</dbReference>